<feature type="transmembrane region" description="Helical" evidence="5">
    <location>
        <begin position="27"/>
        <end position="56"/>
    </location>
</feature>
<evidence type="ECO:0000256" key="1">
    <source>
        <dbReference type="ARBA" id="ARBA00004141"/>
    </source>
</evidence>
<keyword evidence="7" id="KW-1185">Reference proteome</keyword>
<dbReference type="OrthoDB" id="574240at2"/>
<gene>
    <name evidence="6" type="ORF">XM38_044280</name>
</gene>
<dbReference type="Pfam" id="PF02361">
    <property type="entry name" value="CbiQ"/>
    <property type="match status" value="1"/>
</dbReference>
<dbReference type="GO" id="GO:0006824">
    <property type="term" value="P:cobalt ion transport"/>
    <property type="evidence" value="ECO:0007669"/>
    <property type="project" value="TreeGrafter"/>
</dbReference>
<evidence type="ECO:0000313" key="6">
    <source>
        <dbReference type="EMBL" id="ASC73461.1"/>
    </source>
</evidence>
<feature type="transmembrane region" description="Helical" evidence="5">
    <location>
        <begin position="120"/>
        <end position="137"/>
    </location>
</feature>
<evidence type="ECO:0000256" key="2">
    <source>
        <dbReference type="ARBA" id="ARBA00022692"/>
    </source>
</evidence>
<dbReference type="InterPro" id="IPR052770">
    <property type="entry name" value="Cobalt_transport_CbiQ"/>
</dbReference>
<feature type="transmembrane region" description="Helical" evidence="5">
    <location>
        <begin position="62"/>
        <end position="82"/>
    </location>
</feature>
<evidence type="ECO:0000256" key="3">
    <source>
        <dbReference type="ARBA" id="ARBA00022989"/>
    </source>
</evidence>
<dbReference type="CDD" id="cd16914">
    <property type="entry name" value="EcfT"/>
    <property type="match status" value="1"/>
</dbReference>
<comment type="subcellular location">
    <subcellularLocation>
        <location evidence="1">Membrane</location>
        <topology evidence="1">Multi-pass membrane protein</topology>
    </subcellularLocation>
</comment>
<dbReference type="KEGG" id="hhg:XM38_044280"/>
<accession>A0A1Z3HT10</accession>
<dbReference type="PANTHER" id="PTHR43723">
    <property type="entry name" value="COBALT TRANSPORT PROTEIN CBIQ"/>
    <property type="match status" value="1"/>
</dbReference>
<proteinExistence type="predicted"/>
<dbReference type="PANTHER" id="PTHR43723:SF1">
    <property type="entry name" value="COBALT TRANSPORT PROTEIN CBIQ"/>
    <property type="match status" value="1"/>
</dbReference>
<dbReference type="EMBL" id="CP021983">
    <property type="protein sequence ID" value="ASC73461.1"/>
    <property type="molecule type" value="Genomic_DNA"/>
</dbReference>
<dbReference type="Proteomes" id="UP000191901">
    <property type="component" value="Chromosome"/>
</dbReference>
<feature type="transmembrane region" description="Helical" evidence="5">
    <location>
        <begin position="212"/>
        <end position="230"/>
    </location>
</feature>
<dbReference type="InterPro" id="IPR003339">
    <property type="entry name" value="ABC/ECF_trnsptr_transmembrane"/>
</dbReference>
<reference evidence="6 7" key="1">
    <citation type="journal article" date="2016" name="Biochim. Biophys. Acta">
        <title>Characterization of red-shifted phycobilisomes isolated from the chlorophyll f-containing cyanobacterium Halomicronema hongdechloris.</title>
        <authorList>
            <person name="Li Y."/>
            <person name="Lin Y."/>
            <person name="Garvey C.J."/>
            <person name="Birch D."/>
            <person name="Corkery R.W."/>
            <person name="Loughlin P.C."/>
            <person name="Scheer H."/>
            <person name="Willows R.D."/>
            <person name="Chen M."/>
        </authorList>
    </citation>
    <scope>NUCLEOTIDE SEQUENCE [LARGE SCALE GENOMIC DNA]</scope>
    <source>
        <strain evidence="6 7">C2206</strain>
    </source>
</reference>
<keyword evidence="3 5" id="KW-1133">Transmembrane helix</keyword>
<dbReference type="STRING" id="1641165.XM38_18075"/>
<keyword evidence="2 5" id="KW-0812">Transmembrane</keyword>
<dbReference type="GO" id="GO:0043190">
    <property type="term" value="C:ATP-binding cassette (ABC) transporter complex"/>
    <property type="evidence" value="ECO:0007669"/>
    <property type="project" value="TreeGrafter"/>
</dbReference>
<evidence type="ECO:0000256" key="5">
    <source>
        <dbReference type="SAM" id="Phobius"/>
    </source>
</evidence>
<keyword evidence="4 5" id="KW-0472">Membrane</keyword>
<dbReference type="RefSeq" id="WP_080811510.1">
    <property type="nucleotide sequence ID" value="NZ_CP021983.2"/>
</dbReference>
<protein>
    <submittedName>
        <fullName evidence="6">Cobalt transport protein CbiQ</fullName>
    </submittedName>
</protein>
<name>A0A1Z3HT10_9CYAN</name>
<sequence length="232" mass="25534">MQVSQHAHGYRGCLSPINPFLKMGLSLVLMSLALVLDRLVAMGILVGGLLLLLGQFKLRPLLLGYGLLTLLGFALASAWLLAEPSEAAFSTLRLLAILLPAPILALSTPAADLIRALQTLPLPSFLTLSVMLIWRFFPLIQQELQRIWEANQLRGIDLSRRPGQWFSGLMVPLVFQMVSYADEVTIGLQTRGYAPDAPRSCSKPLGWHWRDTLFCVGALLWLGLIGYGEWGG</sequence>
<evidence type="ECO:0000313" key="7">
    <source>
        <dbReference type="Proteomes" id="UP000191901"/>
    </source>
</evidence>
<organism evidence="6 7">
    <name type="scientific">Halomicronema hongdechloris C2206</name>
    <dbReference type="NCBI Taxonomy" id="1641165"/>
    <lineage>
        <taxon>Bacteria</taxon>
        <taxon>Bacillati</taxon>
        <taxon>Cyanobacteriota</taxon>
        <taxon>Cyanophyceae</taxon>
        <taxon>Nodosilineales</taxon>
        <taxon>Nodosilineaceae</taxon>
        <taxon>Halomicronema</taxon>
    </lineage>
</organism>
<dbReference type="AlphaFoldDB" id="A0A1Z3HT10"/>
<evidence type="ECO:0000256" key="4">
    <source>
        <dbReference type="ARBA" id="ARBA00023136"/>
    </source>
</evidence>